<feature type="domain" description="Cyclic nucleotide-binding" evidence="1">
    <location>
        <begin position="29"/>
        <end position="116"/>
    </location>
</feature>
<dbReference type="InterPro" id="IPR000595">
    <property type="entry name" value="cNMP-bd_dom"/>
</dbReference>
<dbReference type="Pfam" id="PF00027">
    <property type="entry name" value="cNMP_binding"/>
    <property type="match status" value="1"/>
</dbReference>
<sequence length="199" mass="22895">MTVLKEIFTGQMGLKESHYQTFIQTAQLKTIEKKDHFIKAGSVCNYIGFINSGLMRSYVQGKAAEHNTDFYFENYFVSAYSSVVTRLPTEHSIQALTDVEIYCLSLEQLNTLIQEDTNWLRFSKYVGEFFLIRKCKREISFLKLSANERMEDMLSNYPGIEQLVSQYHIASYLGIKPESLSRIKLLEASGGNRIDEKIA</sequence>
<proteinExistence type="predicted"/>
<dbReference type="Proteomes" id="UP001597010">
    <property type="component" value="Unassembled WGS sequence"/>
</dbReference>
<dbReference type="CDD" id="cd00038">
    <property type="entry name" value="CAP_ED"/>
    <property type="match status" value="1"/>
</dbReference>
<reference evidence="3" key="1">
    <citation type="journal article" date="2019" name="Int. J. Syst. Evol. Microbiol.">
        <title>The Global Catalogue of Microorganisms (GCM) 10K type strain sequencing project: providing services to taxonomists for standard genome sequencing and annotation.</title>
        <authorList>
            <consortium name="The Broad Institute Genomics Platform"/>
            <consortium name="The Broad Institute Genome Sequencing Center for Infectious Disease"/>
            <person name="Wu L."/>
            <person name="Ma J."/>
        </authorList>
    </citation>
    <scope>NUCLEOTIDE SEQUENCE [LARGE SCALE GENOMIC DNA]</scope>
    <source>
        <strain evidence="3">CCUG 61484</strain>
    </source>
</reference>
<dbReference type="Gene3D" id="2.60.120.10">
    <property type="entry name" value="Jelly Rolls"/>
    <property type="match status" value="1"/>
</dbReference>
<dbReference type="EMBL" id="JBHTHZ010000014">
    <property type="protein sequence ID" value="MFD0795438.1"/>
    <property type="molecule type" value="Genomic_DNA"/>
</dbReference>
<evidence type="ECO:0000313" key="2">
    <source>
        <dbReference type="EMBL" id="MFD0795438.1"/>
    </source>
</evidence>
<dbReference type="RefSeq" id="WP_377117838.1">
    <property type="nucleotide sequence ID" value="NZ_JBHTHZ010000014.1"/>
</dbReference>
<gene>
    <name evidence="2" type="ORF">ACFQZX_17580</name>
</gene>
<evidence type="ECO:0000259" key="1">
    <source>
        <dbReference type="Pfam" id="PF00027"/>
    </source>
</evidence>
<dbReference type="SUPFAM" id="SSF51206">
    <property type="entry name" value="cAMP-binding domain-like"/>
    <property type="match status" value="1"/>
</dbReference>
<keyword evidence="3" id="KW-1185">Reference proteome</keyword>
<protein>
    <submittedName>
        <fullName evidence="2">Crp/Fnr family transcriptional regulator</fullName>
    </submittedName>
</protein>
<organism evidence="2 3">
    <name type="scientific">Mucilaginibacter litoreus</name>
    <dbReference type="NCBI Taxonomy" id="1048221"/>
    <lineage>
        <taxon>Bacteria</taxon>
        <taxon>Pseudomonadati</taxon>
        <taxon>Bacteroidota</taxon>
        <taxon>Sphingobacteriia</taxon>
        <taxon>Sphingobacteriales</taxon>
        <taxon>Sphingobacteriaceae</taxon>
        <taxon>Mucilaginibacter</taxon>
    </lineage>
</organism>
<evidence type="ECO:0000313" key="3">
    <source>
        <dbReference type="Proteomes" id="UP001597010"/>
    </source>
</evidence>
<dbReference type="InterPro" id="IPR018490">
    <property type="entry name" value="cNMP-bd_dom_sf"/>
</dbReference>
<comment type="caution">
    <text evidence="2">The sequence shown here is derived from an EMBL/GenBank/DDBJ whole genome shotgun (WGS) entry which is preliminary data.</text>
</comment>
<name>A0ABW3AWK9_9SPHI</name>
<accession>A0ABW3AWK9</accession>
<dbReference type="InterPro" id="IPR014710">
    <property type="entry name" value="RmlC-like_jellyroll"/>
</dbReference>